<sequence length="122" mass="13070">MIVDLEANFDVRRRTVQADIQVGGAAWTVQADLAGGVFRHHAHHLGREPLDADGAAVDVALDIAAVFLDARRIGVDAHVFGNRMAPAKFQQRRPRAFFFVIRAAAGHAVQHATGGALQAGLI</sequence>
<organism evidence="1 2">
    <name type="scientific">Ricinus communis</name>
    <name type="common">Castor bean</name>
    <dbReference type="NCBI Taxonomy" id="3988"/>
    <lineage>
        <taxon>Eukaryota</taxon>
        <taxon>Viridiplantae</taxon>
        <taxon>Streptophyta</taxon>
        <taxon>Embryophyta</taxon>
        <taxon>Tracheophyta</taxon>
        <taxon>Spermatophyta</taxon>
        <taxon>Magnoliopsida</taxon>
        <taxon>eudicotyledons</taxon>
        <taxon>Gunneridae</taxon>
        <taxon>Pentapetalae</taxon>
        <taxon>rosids</taxon>
        <taxon>fabids</taxon>
        <taxon>Malpighiales</taxon>
        <taxon>Euphorbiaceae</taxon>
        <taxon>Acalyphoideae</taxon>
        <taxon>Acalypheae</taxon>
        <taxon>Ricinus</taxon>
    </lineage>
</organism>
<reference evidence="2" key="1">
    <citation type="journal article" date="2010" name="Nat. Biotechnol.">
        <title>Draft genome sequence of the oilseed species Ricinus communis.</title>
        <authorList>
            <person name="Chan A.P."/>
            <person name="Crabtree J."/>
            <person name="Zhao Q."/>
            <person name="Lorenzi H."/>
            <person name="Orvis J."/>
            <person name="Puiu D."/>
            <person name="Melake-Berhan A."/>
            <person name="Jones K.M."/>
            <person name="Redman J."/>
            <person name="Chen G."/>
            <person name="Cahoon E.B."/>
            <person name="Gedil M."/>
            <person name="Stanke M."/>
            <person name="Haas B.J."/>
            <person name="Wortman J.R."/>
            <person name="Fraser-Liggett C.M."/>
            <person name="Ravel J."/>
            <person name="Rabinowicz P.D."/>
        </authorList>
    </citation>
    <scope>NUCLEOTIDE SEQUENCE [LARGE SCALE GENOMIC DNA]</scope>
    <source>
        <strain evidence="2">cv. Hale</strain>
    </source>
</reference>
<name>B9TH69_RICCO</name>
<feature type="non-terminal residue" evidence="1">
    <location>
        <position position="122"/>
    </location>
</feature>
<evidence type="ECO:0000313" key="1">
    <source>
        <dbReference type="EMBL" id="EEF24796.1"/>
    </source>
</evidence>
<dbReference type="Proteomes" id="UP000008311">
    <property type="component" value="Unassembled WGS sequence"/>
</dbReference>
<dbReference type="InParanoid" id="B9TH69"/>
<dbReference type="EMBL" id="EQ981262">
    <property type="protein sequence ID" value="EEF24796.1"/>
    <property type="molecule type" value="Genomic_DNA"/>
</dbReference>
<keyword evidence="2" id="KW-1185">Reference proteome</keyword>
<dbReference type="AlphaFoldDB" id="B9TH69"/>
<evidence type="ECO:0000313" key="2">
    <source>
        <dbReference type="Proteomes" id="UP000008311"/>
    </source>
</evidence>
<gene>
    <name evidence="1" type="ORF">RCOM_1869130</name>
</gene>
<proteinExistence type="predicted"/>
<protein>
    <submittedName>
        <fullName evidence="1">Uncharacterized protein</fullName>
    </submittedName>
</protein>
<accession>B9TH69</accession>